<organism evidence="5 6">
    <name type="scientific">Adineta ricciae</name>
    <name type="common">Rotifer</name>
    <dbReference type="NCBI Taxonomy" id="249248"/>
    <lineage>
        <taxon>Eukaryota</taxon>
        <taxon>Metazoa</taxon>
        <taxon>Spiralia</taxon>
        <taxon>Gnathifera</taxon>
        <taxon>Rotifera</taxon>
        <taxon>Eurotatoria</taxon>
        <taxon>Bdelloidea</taxon>
        <taxon>Adinetida</taxon>
        <taxon>Adinetidae</taxon>
        <taxon>Adineta</taxon>
    </lineage>
</organism>
<dbReference type="InterPro" id="IPR042333">
    <property type="entry name" value="LRAD2/Mig-13-like"/>
</dbReference>
<keyword evidence="3" id="KW-1133">Transmembrane helix</keyword>
<evidence type="ECO:0000256" key="1">
    <source>
        <dbReference type="ARBA" id="ARBA00023157"/>
    </source>
</evidence>
<feature type="signal peptide" evidence="4">
    <location>
        <begin position="1"/>
        <end position="20"/>
    </location>
</feature>
<protein>
    <recommendedName>
        <fullName evidence="7">CUB domain-containing protein</fullName>
    </recommendedName>
</protein>
<accession>A0A814LDA2</accession>
<evidence type="ECO:0000256" key="4">
    <source>
        <dbReference type="SAM" id="SignalP"/>
    </source>
</evidence>
<keyword evidence="3" id="KW-0472">Membrane</keyword>
<dbReference type="Proteomes" id="UP000663852">
    <property type="component" value="Unassembled WGS sequence"/>
</dbReference>
<gene>
    <name evidence="5" type="ORF">EDS130_LOCUS18052</name>
</gene>
<proteinExistence type="predicted"/>
<dbReference type="EMBL" id="CAJNOJ010000083">
    <property type="protein sequence ID" value="CAF1063599.1"/>
    <property type="molecule type" value="Genomic_DNA"/>
</dbReference>
<reference evidence="5" key="1">
    <citation type="submission" date="2021-02" db="EMBL/GenBank/DDBJ databases">
        <authorList>
            <person name="Nowell W R."/>
        </authorList>
    </citation>
    <scope>NUCLEOTIDE SEQUENCE</scope>
</reference>
<keyword evidence="3" id="KW-0812">Transmembrane</keyword>
<keyword evidence="4" id="KW-0732">Signal</keyword>
<dbReference type="AlphaFoldDB" id="A0A814LDA2"/>
<keyword evidence="1" id="KW-1015">Disulfide bond</keyword>
<dbReference type="PANTHER" id="PTHR24652">
    <property type="entry name" value="LOW-DENSITY LIPOPROTEIN RECEPTOR CLASS A DOMAIN-CONTAINING PROTEIN 2"/>
    <property type="match status" value="1"/>
</dbReference>
<evidence type="ECO:0000313" key="5">
    <source>
        <dbReference type="EMBL" id="CAF1063599.1"/>
    </source>
</evidence>
<evidence type="ECO:0000313" key="6">
    <source>
        <dbReference type="Proteomes" id="UP000663852"/>
    </source>
</evidence>
<feature type="chain" id="PRO_5032395915" description="CUB domain-containing protein" evidence="4">
    <location>
        <begin position="21"/>
        <end position="348"/>
    </location>
</feature>
<feature type="transmembrane region" description="Helical" evidence="3">
    <location>
        <begin position="327"/>
        <end position="344"/>
    </location>
</feature>
<dbReference type="PANTHER" id="PTHR24652:SF69">
    <property type="entry name" value="CUB DOMAIN-CONTAINING PROTEIN"/>
    <property type="match status" value="1"/>
</dbReference>
<name>A0A814LDA2_ADIRI</name>
<feature type="region of interest" description="Disordered" evidence="2">
    <location>
        <begin position="281"/>
        <end position="316"/>
    </location>
</feature>
<feature type="compositionally biased region" description="Low complexity" evidence="2">
    <location>
        <begin position="281"/>
        <end position="312"/>
    </location>
</feature>
<dbReference type="InterPro" id="IPR002172">
    <property type="entry name" value="LDrepeatLR_classA_rpt"/>
</dbReference>
<sequence>MSLYLFILFIFHLYFKSISAIENQLNFYMDNQTLCNQNLVDLTDIPTWRVYSHTHFHNKYMYFVDTHCSITIRTTKRVWMSIEYFQSNSSSSFPRCTEAKYAGVDDRLQIIDGFKTGSILRIICGKDTDQRFDRTALILKSSIFTIDWQTKSQGLGFELKFVTYDLSSNGKCFNSSQFYCQNRRCIDSSLICFDKDYCGDNSHLNSVERMKQCRTIKVFLLSEEKKCEKYILIQATRSSVAQHTIFFSNPMEQFAKLLLISIAILSLAIITVDSTTAAYTNDSTDSTDNSTDMNQGGSNVSTTTVGSTTAGNRSSSAATHHLQQQPLIIPFTIFAVFMLPFARLRHFM</sequence>
<evidence type="ECO:0008006" key="7">
    <source>
        <dbReference type="Google" id="ProtNLM"/>
    </source>
</evidence>
<dbReference type="OrthoDB" id="10001685at2759"/>
<dbReference type="CDD" id="cd00112">
    <property type="entry name" value="LDLa"/>
    <property type="match status" value="1"/>
</dbReference>
<comment type="caution">
    <text evidence="5">The sequence shown here is derived from an EMBL/GenBank/DDBJ whole genome shotgun (WGS) entry which is preliminary data.</text>
</comment>
<evidence type="ECO:0000256" key="2">
    <source>
        <dbReference type="SAM" id="MobiDB-lite"/>
    </source>
</evidence>
<evidence type="ECO:0000256" key="3">
    <source>
        <dbReference type="SAM" id="Phobius"/>
    </source>
</evidence>